<dbReference type="Gene3D" id="2.60.120.10">
    <property type="entry name" value="Jelly Rolls"/>
    <property type="match status" value="1"/>
</dbReference>
<dbReference type="InterPro" id="IPR050397">
    <property type="entry name" value="Env_Response_Regulators"/>
</dbReference>
<feature type="domain" description="Cyclic nucleotide-binding" evidence="1">
    <location>
        <begin position="12"/>
        <end position="113"/>
    </location>
</feature>
<dbReference type="KEGG" id="acp:A2cp1_1612"/>
<dbReference type="InterPro" id="IPR014710">
    <property type="entry name" value="RmlC-like_jellyroll"/>
</dbReference>
<dbReference type="PROSITE" id="PS50042">
    <property type="entry name" value="CNMP_BINDING_3"/>
    <property type="match status" value="1"/>
</dbReference>
<keyword evidence="3" id="KW-1185">Reference proteome</keyword>
<evidence type="ECO:0000313" key="3">
    <source>
        <dbReference type="Proteomes" id="UP000007089"/>
    </source>
</evidence>
<sequence>MTVVEALQRSVLFRDFTETGLRIFASVAAEKTVPAGSPLFVENMVGESMFILKTGTVRVTQRGPEGERELAVLGPGEHLGALALLGKSVRLVSAVAATPCEVLELAQRDFVRLQPQKPQACLKLALAIAADLSAKVAESRELLRGLAAARPSAP</sequence>
<evidence type="ECO:0000259" key="1">
    <source>
        <dbReference type="PROSITE" id="PS50042"/>
    </source>
</evidence>
<dbReference type="GO" id="GO:0005829">
    <property type="term" value="C:cytosol"/>
    <property type="evidence" value="ECO:0007669"/>
    <property type="project" value="TreeGrafter"/>
</dbReference>
<dbReference type="SMART" id="SM00100">
    <property type="entry name" value="cNMP"/>
    <property type="match status" value="1"/>
</dbReference>
<dbReference type="GO" id="GO:0003700">
    <property type="term" value="F:DNA-binding transcription factor activity"/>
    <property type="evidence" value="ECO:0007669"/>
    <property type="project" value="TreeGrafter"/>
</dbReference>
<dbReference type="Proteomes" id="UP000007089">
    <property type="component" value="Chromosome"/>
</dbReference>
<dbReference type="RefSeq" id="WP_012632886.1">
    <property type="nucleotide sequence ID" value="NC_011891.1"/>
</dbReference>
<proteinExistence type="predicted"/>
<organism evidence="2 3">
    <name type="scientific">Anaeromyxobacter dehalogenans (strain ATCC BAA-258 / DSM 21875 / 2CP-1)</name>
    <dbReference type="NCBI Taxonomy" id="455488"/>
    <lineage>
        <taxon>Bacteria</taxon>
        <taxon>Pseudomonadati</taxon>
        <taxon>Myxococcota</taxon>
        <taxon>Myxococcia</taxon>
        <taxon>Myxococcales</taxon>
        <taxon>Cystobacterineae</taxon>
        <taxon>Anaeromyxobacteraceae</taxon>
        <taxon>Anaeromyxobacter</taxon>
    </lineage>
</organism>
<accession>B8J5K9</accession>
<dbReference type="HOGENOM" id="CLU_075053_16_0_7"/>
<dbReference type="InterPro" id="IPR018490">
    <property type="entry name" value="cNMP-bd_dom_sf"/>
</dbReference>
<dbReference type="PANTHER" id="PTHR24567:SF74">
    <property type="entry name" value="HTH-TYPE TRANSCRIPTIONAL REGULATOR ARCR"/>
    <property type="match status" value="1"/>
</dbReference>
<protein>
    <submittedName>
        <fullName evidence="2">Cyclic nucleotide-binding protein</fullName>
    </submittedName>
</protein>
<dbReference type="InterPro" id="IPR000595">
    <property type="entry name" value="cNMP-bd_dom"/>
</dbReference>
<dbReference type="SUPFAM" id="SSF51206">
    <property type="entry name" value="cAMP-binding domain-like"/>
    <property type="match status" value="1"/>
</dbReference>
<gene>
    <name evidence="2" type="ordered locus">A2cp1_1612</name>
</gene>
<dbReference type="CDD" id="cd00038">
    <property type="entry name" value="CAP_ED"/>
    <property type="match status" value="1"/>
</dbReference>
<dbReference type="EMBL" id="CP001359">
    <property type="protein sequence ID" value="ACL64956.1"/>
    <property type="molecule type" value="Genomic_DNA"/>
</dbReference>
<evidence type="ECO:0000313" key="2">
    <source>
        <dbReference type="EMBL" id="ACL64956.1"/>
    </source>
</evidence>
<reference evidence="2" key="1">
    <citation type="submission" date="2009-01" db="EMBL/GenBank/DDBJ databases">
        <title>Complete sequence of Anaeromyxobacter dehalogenans 2CP-1.</title>
        <authorList>
            <consortium name="US DOE Joint Genome Institute"/>
            <person name="Lucas S."/>
            <person name="Copeland A."/>
            <person name="Lapidus A."/>
            <person name="Glavina del Rio T."/>
            <person name="Dalin E."/>
            <person name="Tice H."/>
            <person name="Bruce D."/>
            <person name="Goodwin L."/>
            <person name="Pitluck S."/>
            <person name="Saunders E."/>
            <person name="Brettin T."/>
            <person name="Detter J.C."/>
            <person name="Han C."/>
            <person name="Larimer F."/>
            <person name="Land M."/>
            <person name="Hauser L."/>
            <person name="Kyrpides N."/>
            <person name="Ovchinnikova G."/>
            <person name="Beliaev A.S."/>
            <person name="Richardson P."/>
        </authorList>
    </citation>
    <scope>NUCLEOTIDE SEQUENCE</scope>
    <source>
        <strain evidence="2">2CP-1</strain>
    </source>
</reference>
<dbReference type="Pfam" id="PF00027">
    <property type="entry name" value="cNMP_binding"/>
    <property type="match status" value="1"/>
</dbReference>
<name>B8J5K9_ANAD2</name>
<dbReference type="PANTHER" id="PTHR24567">
    <property type="entry name" value="CRP FAMILY TRANSCRIPTIONAL REGULATORY PROTEIN"/>
    <property type="match status" value="1"/>
</dbReference>
<dbReference type="AlphaFoldDB" id="B8J5K9"/>